<dbReference type="SUPFAM" id="SSF48008">
    <property type="entry name" value="GntR ligand-binding domain-like"/>
    <property type="match status" value="1"/>
</dbReference>
<proteinExistence type="predicted"/>
<dbReference type="InterPro" id="IPR011711">
    <property type="entry name" value="GntR_C"/>
</dbReference>
<evidence type="ECO:0000313" key="5">
    <source>
        <dbReference type="EMBL" id="MBP2412007.1"/>
    </source>
</evidence>
<organism evidence="5 6">
    <name type="scientific">Arthrobacter stackebrandtii</name>
    <dbReference type="NCBI Taxonomy" id="272161"/>
    <lineage>
        <taxon>Bacteria</taxon>
        <taxon>Bacillati</taxon>
        <taxon>Actinomycetota</taxon>
        <taxon>Actinomycetes</taxon>
        <taxon>Micrococcales</taxon>
        <taxon>Micrococcaceae</taxon>
        <taxon>Arthrobacter</taxon>
    </lineage>
</organism>
<sequence>MSAEDQREIYGLRLLIEVTAVGRVAEQGISADDGKQLSAMAKATLAAANPNTMDDYLELDHEFHLSIVRLLGSPRLSKIVENLRDQSRVSGSYHLAERGLIAISAAEHAPILSGLIAGDRKLVESLMTKHLSYSLP</sequence>
<gene>
    <name evidence="5" type="ORF">JOF48_000806</name>
</gene>
<dbReference type="PANTHER" id="PTHR43537:SF45">
    <property type="entry name" value="GNTR FAMILY REGULATORY PROTEIN"/>
    <property type="match status" value="1"/>
</dbReference>
<dbReference type="GO" id="GO:0003677">
    <property type="term" value="F:DNA binding"/>
    <property type="evidence" value="ECO:0007669"/>
    <property type="project" value="UniProtKB-KW"/>
</dbReference>
<dbReference type="Gene3D" id="1.20.120.530">
    <property type="entry name" value="GntR ligand-binding domain-like"/>
    <property type="match status" value="1"/>
</dbReference>
<evidence type="ECO:0000256" key="1">
    <source>
        <dbReference type="ARBA" id="ARBA00023015"/>
    </source>
</evidence>
<comment type="caution">
    <text evidence="5">The sequence shown here is derived from an EMBL/GenBank/DDBJ whole genome shotgun (WGS) entry which is preliminary data.</text>
</comment>
<reference evidence="5 6" key="1">
    <citation type="submission" date="2021-03" db="EMBL/GenBank/DDBJ databases">
        <title>Sequencing the genomes of 1000 actinobacteria strains.</title>
        <authorList>
            <person name="Klenk H.-P."/>
        </authorList>
    </citation>
    <scope>NUCLEOTIDE SEQUENCE [LARGE SCALE GENOMIC DNA]</scope>
    <source>
        <strain evidence="5 6">DSM 16005</strain>
    </source>
</reference>
<evidence type="ECO:0000256" key="3">
    <source>
        <dbReference type="ARBA" id="ARBA00023163"/>
    </source>
</evidence>
<dbReference type="InterPro" id="IPR008920">
    <property type="entry name" value="TF_FadR/GntR_C"/>
</dbReference>
<keyword evidence="2 5" id="KW-0238">DNA-binding</keyword>
<name>A0ABS4YT94_9MICC</name>
<protein>
    <submittedName>
        <fullName evidence="5">DNA-binding GntR family transcriptional regulator</fullName>
    </submittedName>
</protein>
<evidence type="ECO:0000313" key="6">
    <source>
        <dbReference type="Proteomes" id="UP000711614"/>
    </source>
</evidence>
<keyword evidence="3" id="KW-0804">Transcription</keyword>
<dbReference type="RefSeq" id="WP_245346739.1">
    <property type="nucleotide sequence ID" value="NZ_JAGIOI010000001.1"/>
</dbReference>
<dbReference type="SMART" id="SM00895">
    <property type="entry name" value="FCD"/>
    <property type="match status" value="1"/>
</dbReference>
<accession>A0ABS4YT94</accession>
<keyword evidence="6" id="KW-1185">Reference proteome</keyword>
<dbReference type="Proteomes" id="UP000711614">
    <property type="component" value="Unassembled WGS sequence"/>
</dbReference>
<feature type="domain" description="GntR C-terminal" evidence="4">
    <location>
        <begin position="8"/>
        <end position="133"/>
    </location>
</feature>
<evidence type="ECO:0000259" key="4">
    <source>
        <dbReference type="SMART" id="SM00895"/>
    </source>
</evidence>
<dbReference type="Pfam" id="PF07729">
    <property type="entry name" value="FCD"/>
    <property type="match status" value="1"/>
</dbReference>
<dbReference type="PANTHER" id="PTHR43537">
    <property type="entry name" value="TRANSCRIPTIONAL REGULATOR, GNTR FAMILY"/>
    <property type="match status" value="1"/>
</dbReference>
<keyword evidence="1" id="KW-0805">Transcription regulation</keyword>
<dbReference type="EMBL" id="JAGIOI010000001">
    <property type="protein sequence ID" value="MBP2412007.1"/>
    <property type="molecule type" value="Genomic_DNA"/>
</dbReference>
<evidence type="ECO:0000256" key="2">
    <source>
        <dbReference type="ARBA" id="ARBA00023125"/>
    </source>
</evidence>